<comment type="caution">
    <text evidence="7">The sequence shown here is derived from an EMBL/GenBank/DDBJ whole genome shotgun (WGS) entry which is preliminary data.</text>
</comment>
<feature type="chain" id="PRO_5017687583" evidence="5">
    <location>
        <begin position="33"/>
        <end position="255"/>
    </location>
</feature>
<dbReference type="InterPro" id="IPR013766">
    <property type="entry name" value="Thioredoxin_domain"/>
</dbReference>
<keyword evidence="3" id="KW-1015">Disulfide bond</keyword>
<evidence type="ECO:0000256" key="2">
    <source>
        <dbReference type="ARBA" id="ARBA00023002"/>
    </source>
</evidence>
<organism evidence="7 8">
    <name type="scientific">Aestuariispira insulae</name>
    <dbReference type="NCBI Taxonomy" id="1461337"/>
    <lineage>
        <taxon>Bacteria</taxon>
        <taxon>Pseudomonadati</taxon>
        <taxon>Pseudomonadota</taxon>
        <taxon>Alphaproteobacteria</taxon>
        <taxon>Rhodospirillales</taxon>
        <taxon>Kiloniellaceae</taxon>
        <taxon>Aestuariispira</taxon>
    </lineage>
</organism>
<evidence type="ECO:0000256" key="5">
    <source>
        <dbReference type="SAM" id="SignalP"/>
    </source>
</evidence>
<accession>A0A3D9HR65</accession>
<gene>
    <name evidence="7" type="ORF">DFP90_1029</name>
</gene>
<dbReference type="InterPro" id="IPR001853">
    <property type="entry name" value="DSBA-like_thioredoxin_dom"/>
</dbReference>
<feature type="signal peptide" evidence="5">
    <location>
        <begin position="1"/>
        <end position="32"/>
    </location>
</feature>
<protein>
    <submittedName>
        <fullName evidence="7">Protein-disulfide isomerase</fullName>
    </submittedName>
</protein>
<dbReference type="Pfam" id="PF01323">
    <property type="entry name" value="DSBA"/>
    <property type="match status" value="1"/>
</dbReference>
<dbReference type="InterPro" id="IPR041205">
    <property type="entry name" value="ScsC_N"/>
</dbReference>
<evidence type="ECO:0000256" key="3">
    <source>
        <dbReference type="ARBA" id="ARBA00023157"/>
    </source>
</evidence>
<dbReference type="RefSeq" id="WP_245956990.1">
    <property type="nucleotide sequence ID" value="NZ_QRDW01000002.1"/>
</dbReference>
<dbReference type="Pfam" id="PF18312">
    <property type="entry name" value="ScsC_N"/>
    <property type="match status" value="1"/>
</dbReference>
<dbReference type="EMBL" id="QRDW01000002">
    <property type="protein sequence ID" value="RED51993.1"/>
    <property type="molecule type" value="Genomic_DNA"/>
</dbReference>
<dbReference type="Proteomes" id="UP000256845">
    <property type="component" value="Unassembled WGS sequence"/>
</dbReference>
<evidence type="ECO:0000313" key="8">
    <source>
        <dbReference type="Proteomes" id="UP000256845"/>
    </source>
</evidence>
<feature type="domain" description="Thioredoxin" evidence="6">
    <location>
        <begin position="80"/>
        <end position="253"/>
    </location>
</feature>
<keyword evidence="2" id="KW-0560">Oxidoreductase</keyword>
<proteinExistence type="predicted"/>
<keyword evidence="8" id="KW-1185">Reference proteome</keyword>
<keyword evidence="7" id="KW-0413">Isomerase</keyword>
<reference evidence="7 8" key="1">
    <citation type="submission" date="2018-07" db="EMBL/GenBank/DDBJ databases">
        <title>Genomic Encyclopedia of Type Strains, Phase III (KMG-III): the genomes of soil and plant-associated and newly described type strains.</title>
        <authorList>
            <person name="Whitman W."/>
        </authorList>
    </citation>
    <scope>NUCLEOTIDE SEQUENCE [LARGE SCALE GENOMIC DNA]</scope>
    <source>
        <strain evidence="7 8">CECT 8488</strain>
    </source>
</reference>
<dbReference type="GO" id="GO:0016853">
    <property type="term" value="F:isomerase activity"/>
    <property type="evidence" value="ECO:0007669"/>
    <property type="project" value="UniProtKB-KW"/>
</dbReference>
<evidence type="ECO:0000313" key="7">
    <source>
        <dbReference type="EMBL" id="RED51993.1"/>
    </source>
</evidence>
<dbReference type="AlphaFoldDB" id="A0A3D9HR65"/>
<dbReference type="CDD" id="cd03023">
    <property type="entry name" value="DsbA_Com1_like"/>
    <property type="match status" value="1"/>
</dbReference>
<dbReference type="SUPFAM" id="SSF52833">
    <property type="entry name" value="Thioredoxin-like"/>
    <property type="match status" value="1"/>
</dbReference>
<name>A0A3D9HR65_9PROT</name>
<keyword evidence="4" id="KW-0676">Redox-active center</keyword>
<evidence type="ECO:0000256" key="4">
    <source>
        <dbReference type="ARBA" id="ARBA00023284"/>
    </source>
</evidence>
<keyword evidence="1 5" id="KW-0732">Signal</keyword>
<dbReference type="PANTHER" id="PTHR13887:SF14">
    <property type="entry name" value="DISULFIDE BOND FORMATION PROTEIN D"/>
    <property type="match status" value="1"/>
</dbReference>
<dbReference type="Gene3D" id="3.40.30.10">
    <property type="entry name" value="Glutaredoxin"/>
    <property type="match status" value="1"/>
</dbReference>
<dbReference type="InterPro" id="IPR036249">
    <property type="entry name" value="Thioredoxin-like_sf"/>
</dbReference>
<dbReference type="PROSITE" id="PS51352">
    <property type="entry name" value="THIOREDOXIN_2"/>
    <property type="match status" value="1"/>
</dbReference>
<dbReference type="GO" id="GO:0016491">
    <property type="term" value="F:oxidoreductase activity"/>
    <property type="evidence" value="ECO:0007669"/>
    <property type="project" value="UniProtKB-KW"/>
</dbReference>
<evidence type="ECO:0000256" key="1">
    <source>
        <dbReference type="ARBA" id="ARBA00022729"/>
    </source>
</evidence>
<evidence type="ECO:0000259" key="6">
    <source>
        <dbReference type="PROSITE" id="PS51352"/>
    </source>
</evidence>
<sequence length="255" mass="27646">MSNRANSLKALFLGAAMTAGISLPAAIAPAHADSFSNQQRSEIEQMIRDYLLEHPEIVIEAAMKHRAAQEEAERVQQAGALKGAAAFFANAKDFPRTGNAEGDVQMVEFFDYQCGYCKKVFPQVMDIMEEDGKLDVVMVEFPVLGPVSEYAAKAALAARNQGKYMEYHVALMGYRGRLSEKVILETAEEVGLDADQLQKDMASDEISSHIARNQELASALGIRGTPAFLIGSELAPGAIDKAAMEEMIANARKGS</sequence>
<dbReference type="PANTHER" id="PTHR13887">
    <property type="entry name" value="GLUTATHIONE S-TRANSFERASE KAPPA"/>
    <property type="match status" value="1"/>
</dbReference>